<dbReference type="InterPro" id="IPR056162">
    <property type="entry name" value="WD40_MABP1-WDR62_2nd"/>
</dbReference>
<evidence type="ECO:0000259" key="5">
    <source>
        <dbReference type="Pfam" id="PF24782"/>
    </source>
</evidence>
<comment type="caution">
    <text evidence="6">The sequence shown here is derived from an EMBL/GenBank/DDBJ whole genome shotgun (WGS) entry which is preliminary data.</text>
</comment>
<feature type="non-terminal residue" evidence="6">
    <location>
        <position position="1"/>
    </location>
</feature>
<feature type="domain" description="MABP1/WDR62 first WD40" evidence="4">
    <location>
        <begin position="37"/>
        <end position="355"/>
    </location>
</feature>
<name>A0AAD8A907_DIPPU</name>
<dbReference type="GO" id="GO:0007099">
    <property type="term" value="P:centriole replication"/>
    <property type="evidence" value="ECO:0007669"/>
    <property type="project" value="TreeGrafter"/>
</dbReference>
<keyword evidence="7" id="KW-1185">Reference proteome</keyword>
<dbReference type="SMART" id="SM00320">
    <property type="entry name" value="WD40"/>
    <property type="match status" value="11"/>
</dbReference>
<evidence type="ECO:0000259" key="4">
    <source>
        <dbReference type="Pfam" id="PF24780"/>
    </source>
</evidence>
<feature type="repeat" description="WD" evidence="3">
    <location>
        <begin position="675"/>
        <end position="708"/>
    </location>
</feature>
<dbReference type="InterPro" id="IPR036322">
    <property type="entry name" value="WD40_repeat_dom_sf"/>
</dbReference>
<dbReference type="Pfam" id="PF24782">
    <property type="entry name" value="WD40_MABP1-WDR62_2nd"/>
    <property type="match status" value="1"/>
</dbReference>
<organism evidence="6 7">
    <name type="scientific">Diploptera punctata</name>
    <name type="common">Pacific beetle cockroach</name>
    <dbReference type="NCBI Taxonomy" id="6984"/>
    <lineage>
        <taxon>Eukaryota</taxon>
        <taxon>Metazoa</taxon>
        <taxon>Ecdysozoa</taxon>
        <taxon>Arthropoda</taxon>
        <taxon>Hexapoda</taxon>
        <taxon>Insecta</taxon>
        <taxon>Pterygota</taxon>
        <taxon>Neoptera</taxon>
        <taxon>Polyneoptera</taxon>
        <taxon>Dictyoptera</taxon>
        <taxon>Blattodea</taxon>
        <taxon>Blaberoidea</taxon>
        <taxon>Blaberidae</taxon>
        <taxon>Diplopterinae</taxon>
        <taxon>Diploptera</taxon>
    </lineage>
</organism>
<dbReference type="Proteomes" id="UP001233999">
    <property type="component" value="Unassembled WGS sequence"/>
</dbReference>
<evidence type="ECO:0000256" key="3">
    <source>
        <dbReference type="PROSITE-ProRule" id="PRU00221"/>
    </source>
</evidence>
<sequence>FKYDIGFSPSRKVSERQAFIISNTNIFYIRENARNNIVKGCTECTVVLFNPRKNKQSHLLNTSRKTITCLAFSADGRYLVTGECGHLPSVRVWDLQEGGGTQIAEFPGHKYGINCVAFSPSHKYVVSVGSQHDMIVNVWDWRSNVKVASNKVSAKVKAVSFAENGNYFVTVGNRHVKFWYLEYSRSAKYKEPVPLMGRSAILGEQRNNYFCDVSCGRGEMGDSTYAITKSGLLCEFNNRRLLDKWVELRTTSANCMTVGENFIFIGCAEGIVRCFSPATLQFVTTLPRTHYLGVDVAQGLSISHMATHPNNAKYPDAVALAFDQRNLKLTCVYNDHSLYVWDVRDIKRVGKSHSFLFHSACIWGVEMFPPLEQETGSSTLAMPPGSFVTCSSDDTIRVWNLDPNLPPDNDTMYKRNIYSNELLKVLYVDAELTYLKDLELSGAGTAEKTDSSYDGRNGVRSIRISPDGKHLASGDRAGNIRIHELKNLQELCRIEAHDAEVLCLEYSRHDSGHKLLASASRDRLIHVFSVDEEYNFLQTLDDHSSSITAVRFLNTHDQLQMVSCGADKSIIFRQLQGNMRCQFSRGHNIAGKTTLYDMEVDSGQKHILTACQDRNIRVYNVNNGKHSKTYKGSVSEDGSLIKVVLDSSGIYSATSCTDKTLCVYDYYSGECMATMFGHSELVTGLRFTNDCRRLVSASGDGCIFIWKVPHDMVVTMHARLAQQAARAGKRIPAQIPNGLHLDNENFGAPPAEFFDPNANNVDQSDYRFSVGQLPLWAKKQITDNTSPPTSVANRQMDLPKGRWAQRLDAGGITVKSVYDSDSIIQIPLEKRLDSDGSKDSSIDSDFKFYGQYEFQEISISQYSVVGGGESGDFVPCPESYQQLTNGQSPKQNISLLLSRYDSGALQNYFLNCHLLDSSGISKTPDGSLENNSFKRKKMTVVKTAED</sequence>
<dbReference type="Gene3D" id="2.130.10.10">
    <property type="entry name" value="YVTN repeat-like/Quinoprotein amine dehydrogenase"/>
    <property type="match status" value="4"/>
</dbReference>
<keyword evidence="1 3" id="KW-0853">WD repeat</keyword>
<dbReference type="InterPro" id="IPR052779">
    <property type="entry name" value="WDR62"/>
</dbReference>
<feature type="domain" description="MABP1/WDR62 second WD40" evidence="5">
    <location>
        <begin position="362"/>
        <end position="708"/>
    </location>
</feature>
<feature type="non-terminal residue" evidence="6">
    <location>
        <position position="946"/>
    </location>
</feature>
<keyword evidence="2" id="KW-0677">Repeat</keyword>
<proteinExistence type="predicted"/>
<dbReference type="PROSITE" id="PS50082">
    <property type="entry name" value="WD_REPEATS_2"/>
    <property type="match status" value="2"/>
</dbReference>
<dbReference type="InterPro" id="IPR056161">
    <property type="entry name" value="WD40_MABP1-WDR62_1st"/>
</dbReference>
<dbReference type="AlphaFoldDB" id="A0AAD8A907"/>
<evidence type="ECO:0000313" key="7">
    <source>
        <dbReference type="Proteomes" id="UP001233999"/>
    </source>
</evidence>
<dbReference type="PROSITE" id="PS50294">
    <property type="entry name" value="WD_REPEATS_REGION"/>
    <property type="match status" value="1"/>
</dbReference>
<accession>A0AAD8A907</accession>
<dbReference type="PANTHER" id="PTHR45589:SF1">
    <property type="entry name" value="WD REPEAT DOMAIN 62, ISOFORM G"/>
    <property type="match status" value="1"/>
</dbReference>
<dbReference type="SUPFAM" id="SSF50978">
    <property type="entry name" value="WD40 repeat-like"/>
    <property type="match status" value="2"/>
</dbReference>
<dbReference type="Pfam" id="PF24780">
    <property type="entry name" value="WD40_MABP1-WDR62_1st"/>
    <property type="match status" value="1"/>
</dbReference>
<dbReference type="InterPro" id="IPR001680">
    <property type="entry name" value="WD40_rpt"/>
</dbReference>
<reference evidence="6" key="1">
    <citation type="journal article" date="2023" name="IScience">
        <title>Live-bearing cockroach genome reveals convergent evolutionary mechanisms linked to viviparity in insects and beyond.</title>
        <authorList>
            <person name="Fouks B."/>
            <person name="Harrison M.C."/>
            <person name="Mikhailova A.A."/>
            <person name="Marchal E."/>
            <person name="English S."/>
            <person name="Carruthers M."/>
            <person name="Jennings E.C."/>
            <person name="Chiamaka E.L."/>
            <person name="Frigard R.A."/>
            <person name="Pippel M."/>
            <person name="Attardo G.M."/>
            <person name="Benoit J.B."/>
            <person name="Bornberg-Bauer E."/>
            <person name="Tobe S.S."/>
        </authorList>
    </citation>
    <scope>NUCLEOTIDE SEQUENCE</scope>
    <source>
        <strain evidence="6">Stay&amp;Tobe</strain>
    </source>
</reference>
<dbReference type="InterPro" id="IPR015943">
    <property type="entry name" value="WD40/YVTN_repeat-like_dom_sf"/>
</dbReference>
<protein>
    <recommendedName>
        <fullName evidence="8">Mitogen-activated protein kinase-binding protein 1</fullName>
    </recommendedName>
</protein>
<evidence type="ECO:0000256" key="2">
    <source>
        <dbReference type="ARBA" id="ARBA00022737"/>
    </source>
</evidence>
<reference evidence="6" key="2">
    <citation type="submission" date="2023-05" db="EMBL/GenBank/DDBJ databases">
        <authorList>
            <person name="Fouks B."/>
        </authorList>
    </citation>
    <scope>NUCLEOTIDE SEQUENCE</scope>
    <source>
        <strain evidence="6">Stay&amp;Tobe</strain>
        <tissue evidence="6">Testes</tissue>
    </source>
</reference>
<gene>
    <name evidence="6" type="ORF">L9F63_014656</name>
</gene>
<feature type="repeat" description="WD" evidence="3">
    <location>
        <begin position="106"/>
        <end position="149"/>
    </location>
</feature>
<dbReference type="GO" id="GO:0072686">
    <property type="term" value="C:mitotic spindle"/>
    <property type="evidence" value="ECO:0007669"/>
    <property type="project" value="TreeGrafter"/>
</dbReference>
<dbReference type="PANTHER" id="PTHR45589">
    <property type="entry name" value="WD REPEAT DOMAIN 62, ISOFORM G"/>
    <property type="match status" value="1"/>
</dbReference>
<evidence type="ECO:0000313" key="6">
    <source>
        <dbReference type="EMBL" id="KAJ9593942.1"/>
    </source>
</evidence>
<evidence type="ECO:0000256" key="1">
    <source>
        <dbReference type="ARBA" id="ARBA00022574"/>
    </source>
</evidence>
<evidence type="ECO:0008006" key="8">
    <source>
        <dbReference type="Google" id="ProtNLM"/>
    </source>
</evidence>
<dbReference type="EMBL" id="JASPKZ010003086">
    <property type="protein sequence ID" value="KAJ9593942.1"/>
    <property type="molecule type" value="Genomic_DNA"/>
</dbReference>